<keyword evidence="4" id="KW-0560">Oxidoreductase</keyword>
<proteinExistence type="predicted"/>
<evidence type="ECO:0000313" key="7">
    <source>
        <dbReference type="Proteomes" id="UP000887566"/>
    </source>
</evidence>
<protein>
    <submittedName>
        <fullName evidence="8">Sulfite oxidase</fullName>
    </submittedName>
</protein>
<feature type="domain" description="Moybdenum cofactor oxidoreductase dimerisation" evidence="6">
    <location>
        <begin position="303"/>
        <end position="431"/>
    </location>
</feature>
<organism evidence="7 8">
    <name type="scientific">Plectus sambesii</name>
    <dbReference type="NCBI Taxonomy" id="2011161"/>
    <lineage>
        <taxon>Eukaryota</taxon>
        <taxon>Metazoa</taxon>
        <taxon>Ecdysozoa</taxon>
        <taxon>Nematoda</taxon>
        <taxon>Chromadorea</taxon>
        <taxon>Plectida</taxon>
        <taxon>Plectina</taxon>
        <taxon>Plectoidea</taxon>
        <taxon>Plectidae</taxon>
        <taxon>Plectus</taxon>
    </lineage>
</organism>
<dbReference type="PANTHER" id="PTHR19372">
    <property type="entry name" value="SULFITE REDUCTASE"/>
    <property type="match status" value="1"/>
</dbReference>
<dbReference type="Gene3D" id="2.60.40.650">
    <property type="match status" value="1"/>
</dbReference>
<sequence>MAAVEQRCYNHGQGYANSKDAMHGPRYDSDKPNMITTVYVDPTSNTNCTTDSDDSVGADPRQRAARIVKSEKPFNAETPFSLLVDSFVTPADLFFVRNHLPFPEHTDASKHQLHVEVQNGKKKGTVTLNLDDLKKKFKPTTLTSAVQCAGNRRAEMSKFKKVEGIMWHGGAISNAKWTGVRLRDVLIAAGVDPNDDTIKHIHFEGADIDPESGNHFGVSIPYHKAMSPEVLIAYEMNGEPLSVEHGYPLRLVVPGVVGARQVKWLTTIRTSEEESPTQWQQKDYRAFSSAYNVGDNVDPASATAIQEGPVQSAFCMPAPGSTISAEATEIDVAGYAWSGGGRGIIRVEVSTDDGATWHLTELEQAPDQTLDDMWAWTLWRAKIPLSANKRRHELVCKATDRSYNTQPETPAGIYNKEGLLHNCWHRVTVDVK</sequence>
<dbReference type="GO" id="GO:0006790">
    <property type="term" value="P:sulfur compound metabolic process"/>
    <property type="evidence" value="ECO:0007669"/>
    <property type="project" value="TreeGrafter"/>
</dbReference>
<evidence type="ECO:0000256" key="3">
    <source>
        <dbReference type="ARBA" id="ARBA00022723"/>
    </source>
</evidence>
<dbReference type="InterPro" id="IPR005066">
    <property type="entry name" value="MoCF_OxRdtse_dimer"/>
</dbReference>
<evidence type="ECO:0000256" key="2">
    <source>
        <dbReference type="ARBA" id="ARBA00022505"/>
    </source>
</evidence>
<dbReference type="PRINTS" id="PR00407">
    <property type="entry name" value="EUMOPTERIN"/>
</dbReference>
<dbReference type="InterPro" id="IPR014756">
    <property type="entry name" value="Ig_E-set"/>
</dbReference>
<feature type="domain" description="Oxidoreductase molybdopterin-binding" evidence="5">
    <location>
        <begin position="99"/>
        <end position="279"/>
    </location>
</feature>
<dbReference type="GO" id="GO:0030151">
    <property type="term" value="F:molybdenum ion binding"/>
    <property type="evidence" value="ECO:0007669"/>
    <property type="project" value="InterPro"/>
</dbReference>
<dbReference type="GO" id="GO:0005739">
    <property type="term" value="C:mitochondrion"/>
    <property type="evidence" value="ECO:0007669"/>
    <property type="project" value="TreeGrafter"/>
</dbReference>
<name>A0A914UP37_9BILA</name>
<evidence type="ECO:0000313" key="8">
    <source>
        <dbReference type="WBParaSite" id="PSAMB.scaffold114size76995.g2164.t1"/>
    </source>
</evidence>
<evidence type="ECO:0000259" key="6">
    <source>
        <dbReference type="Pfam" id="PF03404"/>
    </source>
</evidence>
<evidence type="ECO:0000256" key="1">
    <source>
        <dbReference type="ARBA" id="ARBA00001924"/>
    </source>
</evidence>
<keyword evidence="3" id="KW-0479">Metal-binding</keyword>
<keyword evidence="2" id="KW-0500">Molybdenum</keyword>
<accession>A0A914UP37</accession>
<dbReference type="GO" id="GO:0043546">
    <property type="term" value="F:molybdopterin cofactor binding"/>
    <property type="evidence" value="ECO:0007669"/>
    <property type="project" value="TreeGrafter"/>
</dbReference>
<dbReference type="Proteomes" id="UP000887566">
    <property type="component" value="Unplaced"/>
</dbReference>
<dbReference type="GO" id="GO:0020037">
    <property type="term" value="F:heme binding"/>
    <property type="evidence" value="ECO:0007669"/>
    <property type="project" value="TreeGrafter"/>
</dbReference>
<dbReference type="InterPro" id="IPR036374">
    <property type="entry name" value="OxRdtase_Mopterin-bd_sf"/>
</dbReference>
<dbReference type="InterPro" id="IPR008335">
    <property type="entry name" value="Mopterin_OxRdtase_euk"/>
</dbReference>
<dbReference type="Gene3D" id="3.90.420.10">
    <property type="entry name" value="Oxidoreductase, molybdopterin-binding domain"/>
    <property type="match status" value="1"/>
</dbReference>
<dbReference type="SUPFAM" id="SSF81296">
    <property type="entry name" value="E set domains"/>
    <property type="match status" value="1"/>
</dbReference>
<dbReference type="FunFam" id="3.90.420.10:FF:000002">
    <property type="entry name" value="sulfite oxidase, mitochondrial"/>
    <property type="match status" value="1"/>
</dbReference>
<keyword evidence="7" id="KW-1185">Reference proteome</keyword>
<dbReference type="GO" id="GO:0008482">
    <property type="term" value="F:sulfite oxidase activity"/>
    <property type="evidence" value="ECO:0007669"/>
    <property type="project" value="TreeGrafter"/>
</dbReference>
<dbReference type="SUPFAM" id="SSF56524">
    <property type="entry name" value="Oxidoreductase molybdopterin-binding domain"/>
    <property type="match status" value="1"/>
</dbReference>
<dbReference type="WBParaSite" id="PSAMB.scaffold114size76995.g2164.t1">
    <property type="protein sequence ID" value="PSAMB.scaffold114size76995.g2164.t1"/>
    <property type="gene ID" value="PSAMB.scaffold114size76995.g2164"/>
</dbReference>
<dbReference type="Pfam" id="PF00174">
    <property type="entry name" value="Oxidored_molyb"/>
    <property type="match status" value="1"/>
</dbReference>
<dbReference type="AlphaFoldDB" id="A0A914UP37"/>
<comment type="cofactor">
    <cofactor evidence="1">
        <name>Mo-molybdopterin</name>
        <dbReference type="ChEBI" id="CHEBI:71302"/>
    </cofactor>
</comment>
<reference evidence="8" key="1">
    <citation type="submission" date="2022-11" db="UniProtKB">
        <authorList>
            <consortium name="WormBaseParasite"/>
        </authorList>
    </citation>
    <scope>IDENTIFICATION</scope>
</reference>
<dbReference type="Pfam" id="PF03404">
    <property type="entry name" value="Mo-co_dimer"/>
    <property type="match status" value="1"/>
</dbReference>
<evidence type="ECO:0000256" key="4">
    <source>
        <dbReference type="ARBA" id="ARBA00023002"/>
    </source>
</evidence>
<dbReference type="PANTHER" id="PTHR19372:SF7">
    <property type="entry name" value="SULFITE OXIDASE, MITOCHONDRIAL"/>
    <property type="match status" value="1"/>
</dbReference>
<evidence type="ECO:0000259" key="5">
    <source>
        <dbReference type="Pfam" id="PF00174"/>
    </source>
</evidence>
<dbReference type="InterPro" id="IPR000572">
    <property type="entry name" value="OxRdtase_Mopterin-bd_dom"/>
</dbReference>